<gene>
    <name evidence="3" type="ORF">E8A74_19075</name>
</gene>
<dbReference type="AlphaFoldDB" id="A0A4U1JDE0"/>
<comment type="caution">
    <text evidence="3">The sequence shown here is derived from an EMBL/GenBank/DDBJ whole genome shotgun (WGS) entry which is preliminary data.</text>
</comment>
<dbReference type="GO" id="GO:0016151">
    <property type="term" value="F:nickel cation binding"/>
    <property type="evidence" value="ECO:0007669"/>
    <property type="project" value="InterPro"/>
</dbReference>
<dbReference type="PANTHER" id="PTHR33643">
    <property type="entry name" value="UREASE ACCESSORY PROTEIN D"/>
    <property type="match status" value="1"/>
</dbReference>
<protein>
    <submittedName>
        <fullName evidence="3">Urease accessory protein UreD</fullName>
    </submittedName>
</protein>
<dbReference type="PANTHER" id="PTHR33643:SF1">
    <property type="entry name" value="UREASE ACCESSORY PROTEIN D"/>
    <property type="match status" value="1"/>
</dbReference>
<evidence type="ECO:0000313" key="3">
    <source>
        <dbReference type="EMBL" id="TKD06611.1"/>
    </source>
</evidence>
<dbReference type="Proteomes" id="UP000309215">
    <property type="component" value="Unassembled WGS sequence"/>
</dbReference>
<keyword evidence="2" id="KW-0143">Chaperone</keyword>
<sequence length="471" mass="50484">MIREIPEAAEELRVERGPGRHRELVRRPDSLGLGPRFAAKREDLGALVHREAPPDDLDRVLAPRPFHVEPLEPEPMIVHVSDAAVARGCGPLVDERLMVERLDPVPQEPVSRGELPDRLRLYSVLEQKPPRLHQNRLRAPMVQVTPRTSIPSPEDDEVRQSSCSLRACNPALTPGPSRCAIVVLSMHRPESILPASATVPGAGSIVVERVASASTVLTARASAPLKLLVPRPRGASAWVYAATFGGGLLAGDSIDLEVRVGPGASALCATQASTKVYKSEHGKLACQTLSATVGESALFALLPDPVCPFAGAVYQQRQRVELAPGATLVLVDGLVSGRAARGERYAFTSYRTVTEVVQENRLLVLDALTLENTAESNIAERMGRFDGFATAVLVGPRIETAAAALVESLARQPLRSPDHARNPLLATASPLPGGAVLRVASEEPEAVAAFLRTSLAFLAPLLGDDPWARKW</sequence>
<keyword evidence="4" id="KW-1185">Reference proteome</keyword>
<comment type="similarity">
    <text evidence="1">Belongs to the UreD family.</text>
</comment>
<name>A0A4U1JDE0_9BACT</name>
<evidence type="ECO:0000256" key="2">
    <source>
        <dbReference type="ARBA" id="ARBA00023186"/>
    </source>
</evidence>
<evidence type="ECO:0000313" key="4">
    <source>
        <dbReference type="Proteomes" id="UP000309215"/>
    </source>
</evidence>
<dbReference type="EMBL" id="SSMQ01000018">
    <property type="protein sequence ID" value="TKD06611.1"/>
    <property type="molecule type" value="Genomic_DNA"/>
</dbReference>
<reference evidence="3 4" key="1">
    <citation type="submission" date="2019-04" db="EMBL/GenBank/DDBJ databases">
        <authorList>
            <person name="Li Y."/>
            <person name="Wang J."/>
        </authorList>
    </citation>
    <scope>NUCLEOTIDE SEQUENCE [LARGE SCALE GENOMIC DNA]</scope>
    <source>
        <strain evidence="3 4">DSM 14668</strain>
    </source>
</reference>
<proteinExistence type="inferred from homology"/>
<accession>A0A4U1JDE0</accession>
<dbReference type="HAMAP" id="MF_01384">
    <property type="entry name" value="UreD"/>
    <property type="match status" value="1"/>
</dbReference>
<evidence type="ECO:0000256" key="1">
    <source>
        <dbReference type="ARBA" id="ARBA00007177"/>
    </source>
</evidence>
<dbReference type="InterPro" id="IPR002669">
    <property type="entry name" value="UreD"/>
</dbReference>
<dbReference type="OrthoDB" id="5521425at2"/>
<dbReference type="Pfam" id="PF01774">
    <property type="entry name" value="UreD"/>
    <property type="match status" value="1"/>
</dbReference>
<organism evidence="3 4">
    <name type="scientific">Polyangium fumosum</name>
    <dbReference type="NCBI Taxonomy" id="889272"/>
    <lineage>
        <taxon>Bacteria</taxon>
        <taxon>Pseudomonadati</taxon>
        <taxon>Myxococcota</taxon>
        <taxon>Polyangia</taxon>
        <taxon>Polyangiales</taxon>
        <taxon>Polyangiaceae</taxon>
        <taxon>Polyangium</taxon>
    </lineage>
</organism>